<evidence type="ECO:0000313" key="10">
    <source>
        <dbReference type="WormBase" id="R07C3.4"/>
    </source>
</evidence>
<dbReference type="RefSeq" id="NP_493856.3">
    <property type="nucleotide sequence ID" value="NM_061455.6"/>
</dbReference>
<accession>O16775</accession>
<feature type="domain" description="AMP-dependent synthetase/ligase" evidence="6">
    <location>
        <begin position="106"/>
        <end position="508"/>
    </location>
</feature>
<gene>
    <name evidence="8 10" type="primary">acs-15</name>
    <name evidence="8" type="ORF">CELE_R07C3.4</name>
    <name evidence="10" type="ORF">R07C3.4</name>
</gene>
<dbReference type="PANTHER" id="PTHR43272">
    <property type="entry name" value="LONG-CHAIN-FATTY-ACID--COA LIGASE"/>
    <property type="match status" value="1"/>
</dbReference>
<dbReference type="GeneID" id="187666"/>
<dbReference type="AGR" id="WB:WBGene00019920"/>
<evidence type="ECO:0000259" key="6">
    <source>
        <dbReference type="Pfam" id="PF00501"/>
    </source>
</evidence>
<dbReference type="EMBL" id="BX284602">
    <property type="protein sequence ID" value="CCD66390.2"/>
    <property type="molecule type" value="Genomic_DNA"/>
</dbReference>
<dbReference type="GO" id="GO:0005524">
    <property type="term" value="F:ATP binding"/>
    <property type="evidence" value="ECO:0007669"/>
    <property type="project" value="UniProtKB-KW"/>
</dbReference>
<keyword evidence="3" id="KW-0443">Lipid metabolism</keyword>
<dbReference type="Gene3D" id="3.40.50.12780">
    <property type="entry name" value="N-terminal domain of ligase-like"/>
    <property type="match status" value="1"/>
</dbReference>
<dbReference type="Pfam" id="PF00501">
    <property type="entry name" value="AMP-binding"/>
    <property type="match status" value="1"/>
</dbReference>
<evidence type="ECO:0000313" key="9">
    <source>
        <dbReference type="Proteomes" id="UP000001940"/>
    </source>
</evidence>
<dbReference type="PaxDb" id="6239-R07C3.4"/>
<dbReference type="CTD" id="187666"/>
<dbReference type="InterPro" id="IPR000873">
    <property type="entry name" value="AMP-dep_synth/lig_dom"/>
</dbReference>
<dbReference type="AlphaFoldDB" id="O16775"/>
<evidence type="ECO:0000313" key="8">
    <source>
        <dbReference type="EMBL" id="CCD66390.2"/>
    </source>
</evidence>
<evidence type="ECO:0000259" key="7">
    <source>
        <dbReference type="Pfam" id="PF13193"/>
    </source>
</evidence>
<dbReference type="Bgee" id="WBGene00019920">
    <property type="expression patterns" value="Expressed in material anatomical entity and 2 other cell types or tissues"/>
</dbReference>
<keyword evidence="4" id="KW-0067">ATP-binding</keyword>
<dbReference type="InterPro" id="IPR020845">
    <property type="entry name" value="AMP-binding_CS"/>
</dbReference>
<dbReference type="GO" id="GO:0005783">
    <property type="term" value="C:endoplasmic reticulum"/>
    <property type="evidence" value="ECO:0000318"/>
    <property type="project" value="GO_Central"/>
</dbReference>
<evidence type="ECO:0000256" key="3">
    <source>
        <dbReference type="ARBA" id="ARBA00022832"/>
    </source>
</evidence>
<keyword evidence="3" id="KW-0276">Fatty acid metabolism</keyword>
<dbReference type="Proteomes" id="UP000001940">
    <property type="component" value="Chromosome II"/>
</dbReference>
<organism evidence="8 9">
    <name type="scientific">Caenorhabditis elegans</name>
    <dbReference type="NCBI Taxonomy" id="6239"/>
    <lineage>
        <taxon>Eukaryota</taxon>
        <taxon>Metazoa</taxon>
        <taxon>Ecdysozoa</taxon>
        <taxon>Nematoda</taxon>
        <taxon>Chromadorea</taxon>
        <taxon>Rhabditida</taxon>
        <taxon>Rhabditina</taxon>
        <taxon>Rhabditomorpha</taxon>
        <taxon>Rhabditoidea</taxon>
        <taxon>Rhabditidae</taxon>
        <taxon>Peloderinae</taxon>
        <taxon>Caenorhabditis</taxon>
    </lineage>
</organism>
<dbReference type="HOGENOM" id="CLU_000022_45_4_1"/>
<dbReference type="PANTHER" id="PTHR43272:SF33">
    <property type="entry name" value="AMP-BINDING DOMAIN-CONTAINING PROTEIN-RELATED"/>
    <property type="match status" value="1"/>
</dbReference>
<dbReference type="STRING" id="6239.R07C3.4.1"/>
<sequence length="703" mass="79059">MLNQSVRFLARRANSQIRRSNLLKTGSLAAQDRGFFFGKRREPRCDLKNQSIVQADGSRKSAWLGDKPLRHESFIGILTTYAGIRRGPTVGGKEMLGKRVMKNGKLEWEWITYEQAFEISDNVSQAIRKLGIEIGDKSNIGIYSKNRPEWVLSDMAIHNFSNVSVPIYDNIPNEDMHYITNLCEIPLMFVDSEDKTTQLIKDKTYLSKSLKYIVQFDKVSDEMKAMAESNNFQLWSFDEFVELGKKHEHRPHAPPTPETLATISFTSGTTGRPKGAMLTHLNLCSTTVACEEFEHVEGELDSYLSYLPLAHVYERHCTLAHFKIGSRIGFSRGDPALLVEDIQALAPRTFACVPRVLGKIYKSVMSQVQDKPVKKMILNSAIAYKLYHYKMTGKATRDTLVDKYILHKIQMILGPNIKQFLIPAAKTDNSSMRFARGAFGIEILELYGLTETSGPTTIQLVGDMLGSVGPPISCTSIKLVDIAELGYFVDENGGEVLVKGHNVTSGYYKDPKATASAFTEDGFMKTGDIGKFTPEGTLQLIDRRDNVLKLPQGEFVAPDLTESLYISSKFVQQICVHGNKEKPWLVAVVVPDPEYLASHANLEHNIEGKTYEELCKIPALAEDVLRDFVDLTKEHNRPRHEGVFAIHLTPIAFSPQNGLTTPTHKNKRTAIAQFFKKQIVEMFDRIEKEEEGTELTTKIENAH</sequence>
<keyword evidence="9" id="KW-1185">Reference proteome</keyword>
<dbReference type="InParanoid" id="O16775"/>
<dbReference type="WormBase" id="R07C3.4">
    <property type="protein sequence ID" value="CE51198"/>
    <property type="gene ID" value="WBGene00019920"/>
    <property type="gene designation" value="acs-15"/>
</dbReference>
<dbReference type="eggNOG" id="KOG1256">
    <property type="taxonomic scope" value="Eukaryota"/>
</dbReference>
<dbReference type="EC" id="6.2.1.3" evidence="5"/>
<dbReference type="Pfam" id="PF13193">
    <property type="entry name" value="AMP-binding_C"/>
    <property type="match status" value="1"/>
</dbReference>
<evidence type="ECO:0000256" key="1">
    <source>
        <dbReference type="ARBA" id="ARBA00022598"/>
    </source>
</evidence>
<dbReference type="KEGG" id="cel:CELE_R07C3.4"/>
<dbReference type="FunCoup" id="O16775">
    <property type="interactions" value="138"/>
</dbReference>
<dbReference type="UCSC" id="R07C3.4">
    <property type="organism name" value="c. elegans"/>
</dbReference>
<dbReference type="InterPro" id="IPR025110">
    <property type="entry name" value="AMP-bd_C"/>
</dbReference>
<dbReference type="GO" id="GO:0004467">
    <property type="term" value="F:long-chain fatty acid-CoA ligase activity"/>
    <property type="evidence" value="ECO:0000318"/>
    <property type="project" value="GO_Central"/>
</dbReference>
<reference evidence="8 9" key="1">
    <citation type="journal article" date="1998" name="Science">
        <title>Genome sequence of the nematode C. elegans: a platform for investigating biology.</title>
        <authorList>
            <consortium name="The C. elegans sequencing consortium"/>
            <person name="Sulson J.E."/>
            <person name="Waterston R."/>
        </authorList>
    </citation>
    <scope>NUCLEOTIDE SEQUENCE [LARGE SCALE GENOMIC DNA]</scope>
    <source>
        <strain evidence="8 9">Bristol N2</strain>
    </source>
</reference>
<dbReference type="InterPro" id="IPR042099">
    <property type="entry name" value="ANL_N_sf"/>
</dbReference>
<feature type="domain" description="AMP-binding enzyme C-terminal" evidence="7">
    <location>
        <begin position="562"/>
        <end position="632"/>
    </location>
</feature>
<keyword evidence="1 8" id="KW-0436">Ligase</keyword>
<evidence type="ECO:0000256" key="2">
    <source>
        <dbReference type="ARBA" id="ARBA00022741"/>
    </source>
</evidence>
<dbReference type="GO" id="GO:0001676">
    <property type="term" value="P:long-chain fatty acid metabolic process"/>
    <property type="evidence" value="ECO:0000318"/>
    <property type="project" value="GO_Central"/>
</dbReference>
<evidence type="ECO:0000256" key="4">
    <source>
        <dbReference type="ARBA" id="ARBA00022840"/>
    </source>
</evidence>
<dbReference type="GO" id="GO:0016020">
    <property type="term" value="C:membrane"/>
    <property type="evidence" value="ECO:0000318"/>
    <property type="project" value="GO_Central"/>
</dbReference>
<dbReference type="PROSITE" id="PS00455">
    <property type="entry name" value="AMP_BINDING"/>
    <property type="match status" value="1"/>
</dbReference>
<protein>
    <recommendedName>
        <fullName evidence="5">long-chain-fatty-acid--CoA ligase</fullName>
        <ecNumber evidence="5">6.2.1.3</ecNumber>
    </recommendedName>
</protein>
<dbReference type="SUPFAM" id="SSF56801">
    <property type="entry name" value="Acetyl-CoA synthetase-like"/>
    <property type="match status" value="1"/>
</dbReference>
<proteinExistence type="predicted"/>
<dbReference type="OrthoDB" id="1700726at2759"/>
<dbReference type="SMR" id="O16775"/>
<evidence type="ECO:0000256" key="5">
    <source>
        <dbReference type="ARBA" id="ARBA00026121"/>
    </source>
</evidence>
<keyword evidence="2" id="KW-0547">Nucleotide-binding</keyword>
<name>O16775_CAEEL</name>